<organism evidence="1 2">
    <name type="scientific">Cenococcum geophilum 1.58</name>
    <dbReference type="NCBI Taxonomy" id="794803"/>
    <lineage>
        <taxon>Eukaryota</taxon>
        <taxon>Fungi</taxon>
        <taxon>Dikarya</taxon>
        <taxon>Ascomycota</taxon>
        <taxon>Pezizomycotina</taxon>
        <taxon>Dothideomycetes</taxon>
        <taxon>Pleosporomycetidae</taxon>
        <taxon>Gloniales</taxon>
        <taxon>Gloniaceae</taxon>
        <taxon>Cenococcum</taxon>
    </lineage>
</organism>
<gene>
    <name evidence="1" type="ORF">K441DRAFT_709141</name>
</gene>
<evidence type="ECO:0000313" key="1">
    <source>
        <dbReference type="EMBL" id="OCK87907.1"/>
    </source>
</evidence>
<keyword evidence="2" id="KW-1185">Reference proteome</keyword>
<proteinExistence type="predicted"/>
<accession>A0ACC8ENX0</accession>
<dbReference type="EMBL" id="KV748253">
    <property type="protein sequence ID" value="OCK87907.1"/>
    <property type="molecule type" value="Genomic_DNA"/>
</dbReference>
<sequence>MAGLLKWGKSILQRAPSPPLRFLTTGFKVFAPSEILDKERFEEFKLGRYYLVNIGEVFDSKYQVIGKLGFGVTSTVYTRDEDNKEEFEIYKQLSKGDSSYPGYHPLPRKFVNDAPIYASRRFELPKKFGAAVLSDFGSAHLFHGYNLGYKQYATHTHLSKVIGLLGPPPLNLIKRGTQSPEFFTEDGQWKADVGIPKDTSLEKSEEYLKGKNKEIFIKFMRKMLQWRLEDRQTAKQLLKDPWLND</sequence>
<evidence type="ECO:0000313" key="2">
    <source>
        <dbReference type="Proteomes" id="UP000250078"/>
    </source>
</evidence>
<name>A0ACC8ENX0_9PEZI</name>
<reference evidence="1 2" key="1">
    <citation type="journal article" date="2016" name="Nat. Commun.">
        <title>Ectomycorrhizal ecology is imprinted in the genome of the dominant symbiotic fungus Cenococcum geophilum.</title>
        <authorList>
            <consortium name="DOE Joint Genome Institute"/>
            <person name="Peter M."/>
            <person name="Kohler A."/>
            <person name="Ohm R.A."/>
            <person name="Kuo A."/>
            <person name="Krutzmann J."/>
            <person name="Morin E."/>
            <person name="Arend M."/>
            <person name="Barry K.W."/>
            <person name="Binder M."/>
            <person name="Choi C."/>
            <person name="Clum A."/>
            <person name="Copeland A."/>
            <person name="Grisel N."/>
            <person name="Haridas S."/>
            <person name="Kipfer T."/>
            <person name="LaButti K."/>
            <person name="Lindquist E."/>
            <person name="Lipzen A."/>
            <person name="Maire R."/>
            <person name="Meier B."/>
            <person name="Mihaltcheva S."/>
            <person name="Molinier V."/>
            <person name="Murat C."/>
            <person name="Poggeler S."/>
            <person name="Quandt C.A."/>
            <person name="Sperisen C."/>
            <person name="Tritt A."/>
            <person name="Tisserant E."/>
            <person name="Crous P.W."/>
            <person name="Henrissat B."/>
            <person name="Nehls U."/>
            <person name="Egli S."/>
            <person name="Spatafora J.W."/>
            <person name="Grigoriev I.V."/>
            <person name="Martin F.M."/>
        </authorList>
    </citation>
    <scope>NUCLEOTIDE SEQUENCE [LARGE SCALE GENOMIC DNA]</scope>
    <source>
        <strain evidence="1 2">1.58</strain>
    </source>
</reference>
<dbReference type="Proteomes" id="UP000250078">
    <property type="component" value="Unassembled WGS sequence"/>
</dbReference>
<protein>
    <submittedName>
        <fullName evidence="1">Uncharacterized protein</fullName>
    </submittedName>
</protein>